<keyword evidence="3" id="KW-1185">Reference proteome</keyword>
<dbReference type="InterPro" id="IPR010920">
    <property type="entry name" value="LSM_dom_sf"/>
</dbReference>
<dbReference type="CTD" id="6750401"/>
<dbReference type="PhylomeDB" id="B3RMX7"/>
<dbReference type="GO" id="GO:0005683">
    <property type="term" value="C:U7 snRNP"/>
    <property type="evidence" value="ECO:0000318"/>
    <property type="project" value="GO_Central"/>
</dbReference>
<dbReference type="SUPFAM" id="SSF50182">
    <property type="entry name" value="Sm-like ribonucleoproteins"/>
    <property type="match status" value="1"/>
</dbReference>
<feature type="region of interest" description="Disordered" evidence="1">
    <location>
        <begin position="50"/>
        <end position="71"/>
    </location>
</feature>
<gene>
    <name evidence="2" type="ORF">TRIADDRAFT_52963</name>
</gene>
<organism evidence="2 3">
    <name type="scientific">Trichoplax adhaerens</name>
    <name type="common">Trichoplax reptans</name>
    <dbReference type="NCBI Taxonomy" id="10228"/>
    <lineage>
        <taxon>Eukaryota</taxon>
        <taxon>Metazoa</taxon>
        <taxon>Placozoa</taxon>
        <taxon>Uniplacotomia</taxon>
        <taxon>Trichoplacea</taxon>
        <taxon>Trichoplacidae</taxon>
        <taxon>Trichoplax</taxon>
    </lineage>
</organism>
<dbReference type="GeneID" id="6750401"/>
<evidence type="ECO:0000313" key="2">
    <source>
        <dbReference type="EMBL" id="EDV27927.1"/>
    </source>
</evidence>
<evidence type="ECO:0000256" key="1">
    <source>
        <dbReference type="SAM" id="MobiDB-lite"/>
    </source>
</evidence>
<dbReference type="STRING" id="10228.B3RMX7"/>
<accession>B3RMX7</accession>
<dbReference type="GO" id="GO:0006398">
    <property type="term" value="P:mRNA 3'-end processing by stem-loop binding and cleavage"/>
    <property type="evidence" value="ECO:0000318"/>
    <property type="project" value="GO_Central"/>
</dbReference>
<dbReference type="InterPro" id="IPR039267">
    <property type="entry name" value="Lsm11"/>
</dbReference>
<dbReference type="EMBL" id="DS985242">
    <property type="protein sequence ID" value="EDV27927.1"/>
    <property type="molecule type" value="Genomic_DNA"/>
</dbReference>
<dbReference type="HOGENOM" id="CLU_1172354_0_0_1"/>
<dbReference type="PANTHER" id="PTHR21415:SF1">
    <property type="entry name" value="U7 SNRNA-ASSOCIATED SM-LIKE PROTEIN LSM11"/>
    <property type="match status" value="1"/>
</dbReference>
<evidence type="ECO:0008006" key="4">
    <source>
        <dbReference type="Google" id="ProtNLM"/>
    </source>
</evidence>
<evidence type="ECO:0000313" key="3">
    <source>
        <dbReference type="Proteomes" id="UP000009022"/>
    </source>
</evidence>
<dbReference type="KEGG" id="tad:TRIADDRAFT_52963"/>
<dbReference type="PANTHER" id="PTHR21415">
    <property type="entry name" value="U7 SNRNA-ASSOCIATED SM-LIKE PROTEIN LSM11"/>
    <property type="match status" value="1"/>
</dbReference>
<dbReference type="FunCoup" id="B3RMX7">
    <property type="interactions" value="532"/>
</dbReference>
<dbReference type="RefSeq" id="XP_002109761.1">
    <property type="nucleotide sequence ID" value="XM_002109725.1"/>
</dbReference>
<dbReference type="GO" id="GO:0071209">
    <property type="term" value="F:U7 snRNA binding"/>
    <property type="evidence" value="ECO:0000318"/>
    <property type="project" value="GO_Central"/>
</dbReference>
<dbReference type="AlphaFoldDB" id="B3RMX7"/>
<reference evidence="2 3" key="1">
    <citation type="journal article" date="2008" name="Nature">
        <title>The Trichoplax genome and the nature of placozoans.</title>
        <authorList>
            <person name="Srivastava M."/>
            <person name="Begovic E."/>
            <person name="Chapman J."/>
            <person name="Putnam N.H."/>
            <person name="Hellsten U."/>
            <person name="Kawashima T."/>
            <person name="Kuo A."/>
            <person name="Mitros T."/>
            <person name="Salamov A."/>
            <person name="Carpenter M.L."/>
            <person name="Signorovitch A.Y."/>
            <person name="Moreno M.A."/>
            <person name="Kamm K."/>
            <person name="Grimwood J."/>
            <person name="Schmutz J."/>
            <person name="Shapiro H."/>
            <person name="Grigoriev I.V."/>
            <person name="Buss L.W."/>
            <person name="Schierwater B."/>
            <person name="Dellaporta S.L."/>
            <person name="Rokhsar D.S."/>
        </authorList>
    </citation>
    <scope>NUCLEOTIDE SEQUENCE [LARGE SCALE GENOMIC DNA]</scope>
    <source>
        <strain evidence="2 3">Grell-BS-1999</strain>
    </source>
</reference>
<dbReference type="OrthoDB" id="10002367at2759"/>
<sequence>MERDPTLDFASDQFDALKALYTKDLKPPCDDIQPYDNLASYWAAVQRQTNRKTDRASASNQPPKTAAAAAKSARKGIKINDIATKSARTVNKEKKLKNKAKPNVLERMKPLNERKSVHIWTRSYDKLRGICRGFVAAFDKHMNVVLVDVDEVYTLPHYFMRSAGGKNSSKVLAETASHDSTAAAVLHLLANDPSSENYSNLKGIHACSLKSALQYKVTGTDQFRRIKNFDITEDVIKTDQSFIIVRRYLHQVYLRGENIVMASLANVD</sequence>
<dbReference type="InParanoid" id="B3RMX7"/>
<dbReference type="Gene3D" id="2.30.30.100">
    <property type="match status" value="1"/>
</dbReference>
<name>B3RMX7_TRIAD</name>
<proteinExistence type="predicted"/>
<dbReference type="Proteomes" id="UP000009022">
    <property type="component" value="Unassembled WGS sequence"/>
</dbReference>
<protein>
    <recommendedName>
        <fullName evidence="4">LSM domain-containing protein</fullName>
    </recommendedName>
</protein>